<keyword evidence="6" id="KW-0408">Iron</keyword>
<evidence type="ECO:0000256" key="4">
    <source>
        <dbReference type="ARBA" id="ARBA00022723"/>
    </source>
</evidence>
<comment type="similarity">
    <text evidence="2">Belongs to the complex I 23 kDa subunit family.</text>
</comment>
<dbReference type="GO" id="GO:0005739">
    <property type="term" value="C:mitochondrion"/>
    <property type="evidence" value="ECO:0007669"/>
    <property type="project" value="UniProtKB-ARBA"/>
</dbReference>
<dbReference type="PANTHER" id="PTHR10849">
    <property type="entry name" value="NADH DEHYDROGENASE UBIQUINONE IRON-SULFUR PROTEIN 8, MITOCHONDRIAL"/>
    <property type="match status" value="1"/>
</dbReference>
<name>A0A0C3HCD7_OIDMZ</name>
<dbReference type="InterPro" id="IPR017896">
    <property type="entry name" value="4Fe4S_Fe-S-bd"/>
</dbReference>
<dbReference type="GO" id="GO:0046872">
    <property type="term" value="F:metal ion binding"/>
    <property type="evidence" value="ECO:0007669"/>
    <property type="project" value="UniProtKB-KW"/>
</dbReference>
<protein>
    <recommendedName>
        <fullName evidence="9">4Fe-4S ferredoxin-type domain-containing protein</fullName>
    </recommendedName>
</protein>
<feature type="compositionally biased region" description="Basic and acidic residues" evidence="8">
    <location>
        <begin position="53"/>
        <end position="63"/>
    </location>
</feature>
<dbReference type="GO" id="GO:0006120">
    <property type="term" value="P:mitochondrial electron transport, NADH to ubiquinone"/>
    <property type="evidence" value="ECO:0007669"/>
    <property type="project" value="TreeGrafter"/>
</dbReference>
<dbReference type="InterPro" id="IPR010226">
    <property type="entry name" value="NADH_quinone_OxRdtase_chainI"/>
</dbReference>
<dbReference type="FunFam" id="3.30.70.3270:FF:000001">
    <property type="entry name" value="NADH-quinone oxidoreductase subunit I 1"/>
    <property type="match status" value="1"/>
</dbReference>
<evidence type="ECO:0000256" key="6">
    <source>
        <dbReference type="ARBA" id="ARBA00023004"/>
    </source>
</evidence>
<dbReference type="PROSITE" id="PS00198">
    <property type="entry name" value="4FE4S_FER_1"/>
    <property type="match status" value="2"/>
</dbReference>
<reference evidence="10 11" key="1">
    <citation type="submission" date="2014-04" db="EMBL/GenBank/DDBJ databases">
        <authorList>
            <consortium name="DOE Joint Genome Institute"/>
            <person name="Kuo A."/>
            <person name="Martino E."/>
            <person name="Perotto S."/>
            <person name="Kohler A."/>
            <person name="Nagy L.G."/>
            <person name="Floudas D."/>
            <person name="Copeland A."/>
            <person name="Barry K.W."/>
            <person name="Cichocki N."/>
            <person name="Veneault-Fourrey C."/>
            <person name="LaButti K."/>
            <person name="Lindquist E.A."/>
            <person name="Lipzen A."/>
            <person name="Lundell T."/>
            <person name="Morin E."/>
            <person name="Murat C."/>
            <person name="Sun H."/>
            <person name="Tunlid A."/>
            <person name="Henrissat B."/>
            <person name="Grigoriev I.V."/>
            <person name="Hibbett D.S."/>
            <person name="Martin F."/>
            <person name="Nordberg H.P."/>
            <person name="Cantor M.N."/>
            <person name="Hua S.X."/>
        </authorList>
    </citation>
    <scope>NUCLEOTIDE SEQUENCE [LARGE SCALE GENOMIC DNA]</scope>
    <source>
        <strain evidence="10 11">Zn</strain>
    </source>
</reference>
<dbReference type="GO" id="GO:0051539">
    <property type="term" value="F:4 iron, 4 sulfur cluster binding"/>
    <property type="evidence" value="ECO:0007669"/>
    <property type="project" value="UniProtKB-KW"/>
</dbReference>
<feature type="region of interest" description="Disordered" evidence="8">
    <location>
        <begin position="36"/>
        <end position="63"/>
    </location>
</feature>
<dbReference type="Gene3D" id="3.30.70.3270">
    <property type="match status" value="1"/>
</dbReference>
<keyword evidence="11" id="KW-1185">Reference proteome</keyword>
<dbReference type="InParanoid" id="A0A0C3HCD7"/>
<dbReference type="NCBIfam" id="NF004538">
    <property type="entry name" value="PRK05888.1-4"/>
    <property type="match status" value="1"/>
</dbReference>
<dbReference type="PANTHER" id="PTHR10849:SF20">
    <property type="entry name" value="NADH DEHYDROGENASE [UBIQUINONE] IRON-SULFUR PROTEIN 8, MITOCHONDRIAL"/>
    <property type="match status" value="1"/>
</dbReference>
<accession>A0A0C3HCD7</accession>
<dbReference type="NCBIfam" id="TIGR01971">
    <property type="entry name" value="NuoI"/>
    <property type="match status" value="1"/>
</dbReference>
<dbReference type="STRING" id="913774.A0A0C3HCD7"/>
<evidence type="ECO:0000259" key="9">
    <source>
        <dbReference type="PROSITE" id="PS51379"/>
    </source>
</evidence>
<keyword evidence="4" id="KW-0479">Metal-binding</keyword>
<dbReference type="AlphaFoldDB" id="A0A0C3HCD7"/>
<evidence type="ECO:0000256" key="1">
    <source>
        <dbReference type="ARBA" id="ARBA00001966"/>
    </source>
</evidence>
<dbReference type="EMBL" id="KN832876">
    <property type="protein sequence ID" value="KIN00855.1"/>
    <property type="molecule type" value="Genomic_DNA"/>
</dbReference>
<evidence type="ECO:0000256" key="7">
    <source>
        <dbReference type="ARBA" id="ARBA00023014"/>
    </source>
</evidence>
<keyword evidence="3" id="KW-0004">4Fe-4S</keyword>
<dbReference type="InterPro" id="IPR017900">
    <property type="entry name" value="4Fe4S_Fe_S_CS"/>
</dbReference>
<gene>
    <name evidence="10" type="ORF">OIDMADRAFT_162740</name>
</gene>
<dbReference type="Pfam" id="PF12838">
    <property type="entry name" value="Fer4_7"/>
    <property type="match status" value="1"/>
</dbReference>
<comment type="cofactor">
    <cofactor evidence="1">
        <name>[4Fe-4S] cluster</name>
        <dbReference type="ChEBI" id="CHEBI:49883"/>
    </cofactor>
</comment>
<evidence type="ECO:0000256" key="2">
    <source>
        <dbReference type="ARBA" id="ARBA00010277"/>
    </source>
</evidence>
<dbReference type="HAMAP" id="MF_01351">
    <property type="entry name" value="NDH1_NuoI"/>
    <property type="match status" value="1"/>
</dbReference>
<reference evidence="11" key="2">
    <citation type="submission" date="2015-01" db="EMBL/GenBank/DDBJ databases">
        <title>Evolutionary Origins and Diversification of the Mycorrhizal Mutualists.</title>
        <authorList>
            <consortium name="DOE Joint Genome Institute"/>
            <consortium name="Mycorrhizal Genomics Consortium"/>
            <person name="Kohler A."/>
            <person name="Kuo A."/>
            <person name="Nagy L.G."/>
            <person name="Floudas D."/>
            <person name="Copeland A."/>
            <person name="Barry K.W."/>
            <person name="Cichocki N."/>
            <person name="Veneault-Fourrey C."/>
            <person name="LaButti K."/>
            <person name="Lindquist E.A."/>
            <person name="Lipzen A."/>
            <person name="Lundell T."/>
            <person name="Morin E."/>
            <person name="Murat C."/>
            <person name="Riley R."/>
            <person name="Ohm R."/>
            <person name="Sun H."/>
            <person name="Tunlid A."/>
            <person name="Henrissat B."/>
            <person name="Grigoriev I.V."/>
            <person name="Hibbett D.S."/>
            <person name="Martin F."/>
        </authorList>
    </citation>
    <scope>NUCLEOTIDE SEQUENCE [LARGE SCALE GENOMIC DNA]</scope>
    <source>
        <strain evidence="11">Zn</strain>
    </source>
</reference>
<dbReference type="GO" id="GO:0016020">
    <property type="term" value="C:membrane"/>
    <property type="evidence" value="ECO:0007669"/>
    <property type="project" value="InterPro"/>
</dbReference>
<evidence type="ECO:0000313" key="10">
    <source>
        <dbReference type="EMBL" id="KIN00855.1"/>
    </source>
</evidence>
<keyword evidence="7" id="KW-0411">Iron-sulfur</keyword>
<feature type="domain" description="4Fe-4S ferredoxin-type" evidence="9">
    <location>
        <begin position="116"/>
        <end position="145"/>
    </location>
</feature>
<keyword evidence="5" id="KW-1278">Translocase</keyword>
<feature type="domain" description="4Fe-4S ferredoxin-type" evidence="9">
    <location>
        <begin position="155"/>
        <end position="184"/>
    </location>
</feature>
<dbReference type="HOGENOM" id="CLU_067218_0_2_1"/>
<sequence length="224" mass="25162">MLVVRSRPAATLSASLRRSTATTANRVAAAAFSTTALRHATPSGPPPAGFRLPRPERWDESKESSLDKAGKYFLMTEMARGMYVVLEQYFRPPYTIYYPFEKGPISPRFRGEHALRRYPSGEERCIACKLCEAICPAQAITIEAEEREDGSRRTTRYDIDMTKCIYCGFCQESCPVDAIVEGPNAEYATETREELLFNKEKLLANGDKWEPEIAAAARADAPYR</sequence>
<dbReference type="SUPFAM" id="SSF54862">
    <property type="entry name" value="4Fe-4S ferredoxins"/>
    <property type="match status" value="1"/>
</dbReference>
<dbReference type="Proteomes" id="UP000054321">
    <property type="component" value="Unassembled WGS sequence"/>
</dbReference>
<dbReference type="OrthoDB" id="204405at2759"/>
<evidence type="ECO:0000256" key="3">
    <source>
        <dbReference type="ARBA" id="ARBA00022485"/>
    </source>
</evidence>
<proteinExistence type="inferred from homology"/>
<evidence type="ECO:0000256" key="5">
    <source>
        <dbReference type="ARBA" id="ARBA00022967"/>
    </source>
</evidence>
<evidence type="ECO:0000256" key="8">
    <source>
        <dbReference type="SAM" id="MobiDB-lite"/>
    </source>
</evidence>
<evidence type="ECO:0000313" key="11">
    <source>
        <dbReference type="Proteomes" id="UP000054321"/>
    </source>
</evidence>
<dbReference type="GO" id="GO:0003954">
    <property type="term" value="F:NADH dehydrogenase activity"/>
    <property type="evidence" value="ECO:0007669"/>
    <property type="project" value="TreeGrafter"/>
</dbReference>
<organism evidence="10 11">
    <name type="scientific">Oidiodendron maius (strain Zn)</name>
    <dbReference type="NCBI Taxonomy" id="913774"/>
    <lineage>
        <taxon>Eukaryota</taxon>
        <taxon>Fungi</taxon>
        <taxon>Dikarya</taxon>
        <taxon>Ascomycota</taxon>
        <taxon>Pezizomycotina</taxon>
        <taxon>Leotiomycetes</taxon>
        <taxon>Leotiomycetes incertae sedis</taxon>
        <taxon>Myxotrichaceae</taxon>
        <taxon>Oidiodendron</taxon>
    </lineage>
</organism>
<dbReference type="PROSITE" id="PS51379">
    <property type="entry name" value="4FE4S_FER_2"/>
    <property type="match status" value="2"/>
</dbReference>
<dbReference type="GO" id="GO:0032981">
    <property type="term" value="P:mitochondrial respiratory chain complex I assembly"/>
    <property type="evidence" value="ECO:0007669"/>
    <property type="project" value="TreeGrafter"/>
</dbReference>
<dbReference type="NCBIfam" id="NF004539">
    <property type="entry name" value="PRK05888.1-5"/>
    <property type="match status" value="1"/>
</dbReference>